<dbReference type="PANTHER" id="PTHR12526:SF634">
    <property type="entry name" value="BLL3361 PROTEIN"/>
    <property type="match status" value="1"/>
</dbReference>
<reference evidence="4" key="1">
    <citation type="submission" date="2014-06" db="EMBL/GenBank/DDBJ databases">
        <authorList>
            <person name="Winans N.J."/>
            <person name="Newell P.D."/>
            <person name="Douglas A.E."/>
        </authorList>
    </citation>
    <scope>NUCLEOTIDE SEQUENCE [LARGE SCALE GENOMIC DNA]</scope>
    <source>
        <strain evidence="4">DmL_052</strain>
    </source>
</reference>
<dbReference type="InterPro" id="IPR001296">
    <property type="entry name" value="Glyco_trans_1"/>
</dbReference>
<dbReference type="AlphaFoldDB" id="A0A251ZUD9"/>
<name>A0A251ZUD9_9PROT</name>
<dbReference type="EMBL" id="JOPB01000007">
    <property type="protein sequence ID" value="OUI78278.1"/>
    <property type="molecule type" value="Genomic_DNA"/>
</dbReference>
<dbReference type="Gene3D" id="3.40.50.2000">
    <property type="entry name" value="Glycogen Phosphorylase B"/>
    <property type="match status" value="2"/>
</dbReference>
<accession>A0A251ZUD9</accession>
<dbReference type="CDD" id="cd03819">
    <property type="entry name" value="GT4_WavL-like"/>
    <property type="match status" value="1"/>
</dbReference>
<keyword evidence="4" id="KW-1185">Reference proteome</keyword>
<protein>
    <recommendedName>
        <fullName evidence="5">Glycosyl transferase</fullName>
    </recommendedName>
</protein>
<dbReference type="Pfam" id="PF00534">
    <property type="entry name" value="Glycos_transf_1"/>
    <property type="match status" value="1"/>
</dbReference>
<organism evidence="3 4">
    <name type="scientific">Commensalibacter intestini</name>
    <dbReference type="NCBI Taxonomy" id="479936"/>
    <lineage>
        <taxon>Bacteria</taxon>
        <taxon>Pseudomonadati</taxon>
        <taxon>Pseudomonadota</taxon>
        <taxon>Alphaproteobacteria</taxon>
        <taxon>Acetobacterales</taxon>
        <taxon>Acetobacteraceae</taxon>
    </lineage>
</organism>
<evidence type="ECO:0000259" key="2">
    <source>
        <dbReference type="Pfam" id="PF13439"/>
    </source>
</evidence>
<dbReference type="Proteomes" id="UP000194946">
    <property type="component" value="Unassembled WGS sequence"/>
</dbReference>
<dbReference type="SUPFAM" id="SSF53756">
    <property type="entry name" value="UDP-Glycosyltransferase/glycogen phosphorylase"/>
    <property type="match status" value="1"/>
</dbReference>
<comment type="caution">
    <text evidence="3">The sequence shown here is derived from an EMBL/GenBank/DDBJ whole genome shotgun (WGS) entry which is preliminary data.</text>
</comment>
<evidence type="ECO:0000313" key="4">
    <source>
        <dbReference type="Proteomes" id="UP000194946"/>
    </source>
</evidence>
<dbReference type="GO" id="GO:0016757">
    <property type="term" value="F:glycosyltransferase activity"/>
    <property type="evidence" value="ECO:0007669"/>
    <property type="project" value="InterPro"/>
</dbReference>
<proteinExistence type="predicted"/>
<sequence>MGSRSMMSDKPVILQVLPALGTGGVERGTVDMAQGIIAAGGIAIVASADGIWKNSLERMGAIYIDLPLNSKKPWVIWKNQFALEKVIREYRVDIVHVRSRAPAWSAWLAIKKTKAHFITTWHGVFSETWRGKRWYNQVMTKGERVIAISHYIADRLKTHYGVKEQQLRIVPRGVDLTNFDPNLSFGERVADLAKKWGIVETQKVILLPGRLTEWKGHELLVLAMAKLQQQYQEWICVFVGPSKGKDKFTQRLLTLANQLHVRDRLYFVGNCQDMPAAFMLANIVVVPSLKPEPFGRVVIEAQAMERSVVVANHGGAAETVKDKKTGYVFEPGNSDDLAKILQELMEASEADLQWVGRLAREDVQESYTLEQMQQATLRVYNELLPETKQLNCL</sequence>
<evidence type="ECO:0000313" key="3">
    <source>
        <dbReference type="EMBL" id="OUI78278.1"/>
    </source>
</evidence>
<feature type="domain" description="Glycosyltransferase subfamily 4-like N-terminal" evidence="2">
    <location>
        <begin position="23"/>
        <end position="177"/>
    </location>
</feature>
<evidence type="ECO:0008006" key="5">
    <source>
        <dbReference type="Google" id="ProtNLM"/>
    </source>
</evidence>
<dbReference type="Pfam" id="PF13439">
    <property type="entry name" value="Glyco_transf_4"/>
    <property type="match status" value="1"/>
</dbReference>
<dbReference type="PANTHER" id="PTHR12526">
    <property type="entry name" value="GLYCOSYLTRANSFERASE"/>
    <property type="match status" value="1"/>
</dbReference>
<evidence type="ECO:0000259" key="1">
    <source>
        <dbReference type="Pfam" id="PF00534"/>
    </source>
</evidence>
<dbReference type="InterPro" id="IPR028098">
    <property type="entry name" value="Glyco_trans_4-like_N"/>
</dbReference>
<gene>
    <name evidence="3" type="ORF">HK18_09565</name>
</gene>
<feature type="domain" description="Glycosyl transferase family 1" evidence="1">
    <location>
        <begin position="193"/>
        <end position="353"/>
    </location>
</feature>